<comment type="caution">
    <text evidence="2">The sequence shown here is derived from an EMBL/GenBank/DDBJ whole genome shotgun (WGS) entry which is preliminary data.</text>
</comment>
<dbReference type="RefSeq" id="WP_105959256.1">
    <property type="nucleotide sequence ID" value="NZ_PVNS01000008.1"/>
</dbReference>
<keyword evidence="1" id="KW-1133">Transmembrane helix</keyword>
<evidence type="ECO:0000313" key="3">
    <source>
        <dbReference type="Proteomes" id="UP000243650"/>
    </source>
</evidence>
<sequence>MKAMIKRVFTVLYGEIPENSQLRLYYWVTAVVFFIPILLSPLFLISYFVQGGMLYGLVYGSLMLLVVWVGMPLFFRLIMKMNHFLFNEKDEPKK</sequence>
<keyword evidence="3" id="KW-1185">Reference proteome</keyword>
<protein>
    <submittedName>
        <fullName evidence="2">Uncharacterized protein</fullName>
    </submittedName>
</protein>
<gene>
    <name evidence="2" type="ORF">C6I21_09665</name>
</gene>
<dbReference type="AlphaFoldDB" id="A0A2P6MGL9"/>
<reference evidence="2 3" key="1">
    <citation type="submission" date="2018-03" db="EMBL/GenBank/DDBJ databases">
        <title>Bacillus urumqiensis sp. nov., a moderately haloalkaliphilic bacterium isolated from a salt lake.</title>
        <authorList>
            <person name="Zhao B."/>
            <person name="Liao Z."/>
        </authorList>
    </citation>
    <scope>NUCLEOTIDE SEQUENCE [LARGE SCALE GENOMIC DNA]</scope>
    <source>
        <strain evidence="2 3">BZ-SZ-XJ18</strain>
    </source>
</reference>
<feature type="transmembrane region" description="Helical" evidence="1">
    <location>
        <begin position="24"/>
        <end position="48"/>
    </location>
</feature>
<evidence type="ECO:0000313" key="2">
    <source>
        <dbReference type="EMBL" id="PRO65417.1"/>
    </source>
</evidence>
<dbReference type="EMBL" id="PVNS01000008">
    <property type="protein sequence ID" value="PRO65417.1"/>
    <property type="molecule type" value="Genomic_DNA"/>
</dbReference>
<dbReference type="Proteomes" id="UP000243650">
    <property type="component" value="Unassembled WGS sequence"/>
</dbReference>
<proteinExistence type="predicted"/>
<feature type="transmembrane region" description="Helical" evidence="1">
    <location>
        <begin position="54"/>
        <end position="75"/>
    </location>
</feature>
<name>A0A2P6MGL9_ALKUR</name>
<dbReference type="OrthoDB" id="2923245at2"/>
<keyword evidence="1" id="KW-0472">Membrane</keyword>
<keyword evidence="1" id="KW-0812">Transmembrane</keyword>
<evidence type="ECO:0000256" key="1">
    <source>
        <dbReference type="SAM" id="Phobius"/>
    </source>
</evidence>
<organism evidence="2 3">
    <name type="scientific">Alkalicoccus urumqiensis</name>
    <name type="common">Bacillus urumqiensis</name>
    <dbReference type="NCBI Taxonomy" id="1548213"/>
    <lineage>
        <taxon>Bacteria</taxon>
        <taxon>Bacillati</taxon>
        <taxon>Bacillota</taxon>
        <taxon>Bacilli</taxon>
        <taxon>Bacillales</taxon>
        <taxon>Bacillaceae</taxon>
        <taxon>Alkalicoccus</taxon>
    </lineage>
</organism>
<accession>A0A2P6MGL9</accession>